<dbReference type="STRING" id="747676.F4RMM1"/>
<dbReference type="SMART" id="SM00220">
    <property type="entry name" value="S_TKc"/>
    <property type="match status" value="1"/>
</dbReference>
<sequence length="166" mass="18302">TSVTKTNKAIKNAQPNLDGYIFYNKIGSGAYASVWLAYSLTHRTHCAIKMIHEHSHSRLHAPLPPLIAKEVSAIQIGSGCRFIIDHITTVYQEGHYYIILELMRGGTLGSLPIPLPLIQARYYIAELSIALGHLHARGVSHSDLHLENVLLDSNGHVKLTDFGSAK</sequence>
<dbReference type="CDD" id="cd00180">
    <property type="entry name" value="PKc"/>
    <property type="match status" value="1"/>
</dbReference>
<feature type="domain" description="Protein kinase" evidence="10">
    <location>
        <begin position="20"/>
        <end position="166"/>
    </location>
</feature>
<evidence type="ECO:0000313" key="11">
    <source>
        <dbReference type="EMBL" id="EGG06135.1"/>
    </source>
</evidence>
<gene>
    <name evidence="11" type="ORF">MELLADRAFT_28030</name>
</gene>
<dbReference type="InterPro" id="IPR017441">
    <property type="entry name" value="Protein_kinase_ATP_BS"/>
</dbReference>
<dbReference type="InParanoid" id="F4RMM1"/>
<dbReference type="Pfam" id="PF00069">
    <property type="entry name" value="Pkinase"/>
    <property type="match status" value="1"/>
</dbReference>
<dbReference type="GO" id="GO:0035556">
    <property type="term" value="P:intracellular signal transduction"/>
    <property type="evidence" value="ECO:0007669"/>
    <property type="project" value="TreeGrafter"/>
</dbReference>
<evidence type="ECO:0000256" key="2">
    <source>
        <dbReference type="ARBA" id="ARBA00022527"/>
    </source>
</evidence>
<evidence type="ECO:0000256" key="9">
    <source>
        <dbReference type="PROSITE-ProRule" id="PRU10141"/>
    </source>
</evidence>
<dbReference type="Proteomes" id="UP000001072">
    <property type="component" value="Unassembled WGS sequence"/>
</dbReference>
<dbReference type="PANTHER" id="PTHR24356:SF1">
    <property type="entry name" value="SERINE_THREONINE-PROTEIN KINASE GREATWALL"/>
    <property type="match status" value="1"/>
</dbReference>
<evidence type="ECO:0000256" key="1">
    <source>
        <dbReference type="ARBA" id="ARBA00012513"/>
    </source>
</evidence>
<evidence type="ECO:0000256" key="6">
    <source>
        <dbReference type="ARBA" id="ARBA00022840"/>
    </source>
</evidence>
<evidence type="ECO:0000256" key="5">
    <source>
        <dbReference type="ARBA" id="ARBA00022777"/>
    </source>
</evidence>
<evidence type="ECO:0000256" key="7">
    <source>
        <dbReference type="ARBA" id="ARBA00047899"/>
    </source>
</evidence>
<dbReference type="HOGENOM" id="CLU_1606601_0_0_1"/>
<keyword evidence="2" id="KW-0723">Serine/threonine-protein kinase</keyword>
<dbReference type="PROSITE" id="PS00107">
    <property type="entry name" value="PROTEIN_KINASE_ATP"/>
    <property type="match status" value="1"/>
</dbReference>
<organism evidence="12">
    <name type="scientific">Melampsora larici-populina (strain 98AG31 / pathotype 3-4-7)</name>
    <name type="common">Poplar leaf rust fungus</name>
    <dbReference type="NCBI Taxonomy" id="747676"/>
    <lineage>
        <taxon>Eukaryota</taxon>
        <taxon>Fungi</taxon>
        <taxon>Dikarya</taxon>
        <taxon>Basidiomycota</taxon>
        <taxon>Pucciniomycotina</taxon>
        <taxon>Pucciniomycetes</taxon>
        <taxon>Pucciniales</taxon>
        <taxon>Melampsoraceae</taxon>
        <taxon>Melampsora</taxon>
    </lineage>
</organism>
<dbReference type="EMBL" id="GL883109">
    <property type="protein sequence ID" value="EGG06135.1"/>
    <property type="molecule type" value="Genomic_DNA"/>
</dbReference>
<dbReference type="eggNOG" id="KOG0605">
    <property type="taxonomic scope" value="Eukaryota"/>
</dbReference>
<accession>F4RMM1</accession>
<dbReference type="InterPro" id="IPR050236">
    <property type="entry name" value="Ser_Thr_kinase_AGC"/>
</dbReference>
<feature type="non-terminal residue" evidence="11">
    <location>
        <position position="166"/>
    </location>
</feature>
<dbReference type="PANTHER" id="PTHR24356">
    <property type="entry name" value="SERINE/THREONINE-PROTEIN KINASE"/>
    <property type="match status" value="1"/>
</dbReference>
<reference evidence="12" key="1">
    <citation type="journal article" date="2011" name="Proc. Natl. Acad. Sci. U.S.A.">
        <title>Obligate biotrophy features unraveled by the genomic analysis of rust fungi.</title>
        <authorList>
            <person name="Duplessis S."/>
            <person name="Cuomo C.A."/>
            <person name="Lin Y.-C."/>
            <person name="Aerts A."/>
            <person name="Tisserant E."/>
            <person name="Veneault-Fourrey C."/>
            <person name="Joly D.L."/>
            <person name="Hacquard S."/>
            <person name="Amselem J."/>
            <person name="Cantarel B.L."/>
            <person name="Chiu R."/>
            <person name="Coutinho P.M."/>
            <person name="Feau N."/>
            <person name="Field M."/>
            <person name="Frey P."/>
            <person name="Gelhaye E."/>
            <person name="Goldberg J."/>
            <person name="Grabherr M.G."/>
            <person name="Kodira C.D."/>
            <person name="Kohler A."/>
            <person name="Kuees U."/>
            <person name="Lindquist E.A."/>
            <person name="Lucas S.M."/>
            <person name="Mago R."/>
            <person name="Mauceli E."/>
            <person name="Morin E."/>
            <person name="Murat C."/>
            <person name="Pangilinan J.L."/>
            <person name="Park R."/>
            <person name="Pearson M."/>
            <person name="Quesneville H."/>
            <person name="Rouhier N."/>
            <person name="Sakthikumar S."/>
            <person name="Salamov A.A."/>
            <person name="Schmutz J."/>
            <person name="Selles B."/>
            <person name="Shapiro H."/>
            <person name="Tanguay P."/>
            <person name="Tuskan G.A."/>
            <person name="Henrissat B."/>
            <person name="Van de Peer Y."/>
            <person name="Rouze P."/>
            <person name="Ellis J.G."/>
            <person name="Dodds P.N."/>
            <person name="Schein J.E."/>
            <person name="Zhong S."/>
            <person name="Hamelin R.C."/>
            <person name="Grigoriev I.V."/>
            <person name="Szabo L.J."/>
            <person name="Martin F."/>
        </authorList>
    </citation>
    <scope>NUCLEOTIDE SEQUENCE [LARGE SCALE GENOMIC DNA]</scope>
    <source>
        <strain evidence="12">98AG31 / pathotype 3-4-7</strain>
    </source>
</reference>
<evidence type="ECO:0000313" key="12">
    <source>
        <dbReference type="Proteomes" id="UP000001072"/>
    </source>
</evidence>
<dbReference type="Gene3D" id="1.10.510.10">
    <property type="entry name" value="Transferase(Phosphotransferase) domain 1"/>
    <property type="match status" value="1"/>
</dbReference>
<dbReference type="GO" id="GO:0005524">
    <property type="term" value="F:ATP binding"/>
    <property type="evidence" value="ECO:0007669"/>
    <property type="project" value="UniProtKB-UniRule"/>
</dbReference>
<proteinExistence type="predicted"/>
<feature type="non-terminal residue" evidence="11">
    <location>
        <position position="1"/>
    </location>
</feature>
<keyword evidence="5" id="KW-0418">Kinase</keyword>
<keyword evidence="4 9" id="KW-0547">Nucleotide-binding</keyword>
<dbReference type="PROSITE" id="PS50011">
    <property type="entry name" value="PROTEIN_KINASE_DOM"/>
    <property type="match status" value="1"/>
</dbReference>
<dbReference type="InterPro" id="IPR011009">
    <property type="entry name" value="Kinase-like_dom_sf"/>
</dbReference>
<comment type="catalytic activity">
    <reaction evidence="7">
        <text>L-threonyl-[protein] + ATP = O-phospho-L-threonyl-[protein] + ADP + H(+)</text>
        <dbReference type="Rhea" id="RHEA:46608"/>
        <dbReference type="Rhea" id="RHEA-COMP:11060"/>
        <dbReference type="Rhea" id="RHEA-COMP:11605"/>
        <dbReference type="ChEBI" id="CHEBI:15378"/>
        <dbReference type="ChEBI" id="CHEBI:30013"/>
        <dbReference type="ChEBI" id="CHEBI:30616"/>
        <dbReference type="ChEBI" id="CHEBI:61977"/>
        <dbReference type="ChEBI" id="CHEBI:456216"/>
        <dbReference type="EC" id="2.7.11.1"/>
    </reaction>
</comment>
<keyword evidence="6 9" id="KW-0067">ATP-binding</keyword>
<dbReference type="AlphaFoldDB" id="F4RMM1"/>
<dbReference type="SUPFAM" id="SSF56112">
    <property type="entry name" value="Protein kinase-like (PK-like)"/>
    <property type="match status" value="1"/>
</dbReference>
<evidence type="ECO:0000256" key="4">
    <source>
        <dbReference type="ARBA" id="ARBA00022741"/>
    </source>
</evidence>
<keyword evidence="3" id="KW-0808">Transferase</keyword>
<evidence type="ECO:0000256" key="3">
    <source>
        <dbReference type="ARBA" id="ARBA00022679"/>
    </source>
</evidence>
<dbReference type="RefSeq" id="XP_007410373.1">
    <property type="nucleotide sequence ID" value="XM_007410311.1"/>
</dbReference>
<dbReference type="EC" id="2.7.11.1" evidence="1"/>
<feature type="binding site" evidence="9">
    <location>
        <position position="49"/>
    </location>
    <ligand>
        <name>ATP</name>
        <dbReference type="ChEBI" id="CHEBI:30616"/>
    </ligand>
</feature>
<dbReference type="OrthoDB" id="4062651at2759"/>
<dbReference type="InterPro" id="IPR000719">
    <property type="entry name" value="Prot_kinase_dom"/>
</dbReference>
<keyword evidence="12" id="KW-1185">Reference proteome</keyword>
<evidence type="ECO:0000259" key="10">
    <source>
        <dbReference type="PROSITE" id="PS50011"/>
    </source>
</evidence>
<dbReference type="GeneID" id="18926998"/>
<protein>
    <recommendedName>
        <fullName evidence="1">non-specific serine/threonine protein kinase</fullName>
        <ecNumber evidence="1">2.7.11.1</ecNumber>
    </recommendedName>
</protein>
<evidence type="ECO:0000256" key="8">
    <source>
        <dbReference type="ARBA" id="ARBA00048679"/>
    </source>
</evidence>
<dbReference type="VEuPathDB" id="FungiDB:MELLADRAFT_28030"/>
<comment type="catalytic activity">
    <reaction evidence="8">
        <text>L-seryl-[protein] + ATP = O-phospho-L-seryl-[protein] + ADP + H(+)</text>
        <dbReference type="Rhea" id="RHEA:17989"/>
        <dbReference type="Rhea" id="RHEA-COMP:9863"/>
        <dbReference type="Rhea" id="RHEA-COMP:11604"/>
        <dbReference type="ChEBI" id="CHEBI:15378"/>
        <dbReference type="ChEBI" id="CHEBI:29999"/>
        <dbReference type="ChEBI" id="CHEBI:30616"/>
        <dbReference type="ChEBI" id="CHEBI:83421"/>
        <dbReference type="ChEBI" id="CHEBI:456216"/>
        <dbReference type="EC" id="2.7.11.1"/>
    </reaction>
</comment>
<name>F4RMM1_MELLP</name>
<dbReference type="GO" id="GO:0004674">
    <property type="term" value="F:protein serine/threonine kinase activity"/>
    <property type="evidence" value="ECO:0007669"/>
    <property type="project" value="UniProtKB-KW"/>
</dbReference>
<dbReference type="KEGG" id="mlr:MELLADRAFT_28030"/>